<dbReference type="Proteomes" id="UP001305779">
    <property type="component" value="Unassembled WGS sequence"/>
</dbReference>
<sequence length="293" mass="34555">MAGCLQLFFFLFFHRQRQLYHQPSKDPNSTTATRSLGRAASGSMTETNSFLQRKEALGYQFDIPATIDDSMHSQSRKWINPKVQQEEKLRRYNTARRKLCKDSFAWPLNYDFDVHEALYTADVRDHLQKAQDRRIEEMETRKRLKLPPIRPTAVKPAMAGKQFGNNRSTVLSQKTVFTPQFEVNREDWDEDYGFYVKEVAEWQSKEEAKYEGDERVFTEVIHGRFLGLPRVAGNETVNWQQRSVVRQYQFDDFYLKPTEHDVFWRYNKVNELEINDDTGCKLIGNQLMGILDE</sequence>
<comment type="caution">
    <text evidence="3">The sequence shown here is derived from an EMBL/GenBank/DDBJ whole genome shotgun (WGS) entry which is preliminary data.</text>
</comment>
<evidence type="ECO:0000313" key="4">
    <source>
        <dbReference type="Proteomes" id="UP001305779"/>
    </source>
</evidence>
<keyword evidence="4" id="KW-1185">Reference proteome</keyword>
<evidence type="ECO:0000313" key="3">
    <source>
        <dbReference type="EMBL" id="KAK4507503.1"/>
    </source>
</evidence>
<keyword evidence="2" id="KW-0732">Signal</keyword>
<proteinExistence type="predicted"/>
<feature type="chain" id="PRO_5045047438" evidence="2">
    <location>
        <begin position="20"/>
        <end position="293"/>
    </location>
</feature>
<feature type="region of interest" description="Disordered" evidence="1">
    <location>
        <begin position="21"/>
        <end position="47"/>
    </location>
</feature>
<reference evidence="3 4" key="1">
    <citation type="journal article" date="2023" name="G3 (Bethesda)">
        <title>A chromosome-level genome assembly of Zasmidium syzygii isolated from banana leaves.</title>
        <authorList>
            <person name="van Westerhoven A.C."/>
            <person name="Mehrabi R."/>
            <person name="Talebi R."/>
            <person name="Steentjes M.B.F."/>
            <person name="Corcolon B."/>
            <person name="Chong P.A."/>
            <person name="Kema G.H.J."/>
            <person name="Seidl M.F."/>
        </authorList>
    </citation>
    <scope>NUCLEOTIDE SEQUENCE [LARGE SCALE GENOMIC DNA]</scope>
    <source>
        <strain evidence="3 4">P124</strain>
    </source>
</reference>
<evidence type="ECO:0000256" key="1">
    <source>
        <dbReference type="SAM" id="MobiDB-lite"/>
    </source>
</evidence>
<accession>A0ABR0F340</accession>
<dbReference type="EMBL" id="JAXOVC010000001">
    <property type="protein sequence ID" value="KAK4507503.1"/>
    <property type="molecule type" value="Genomic_DNA"/>
</dbReference>
<name>A0ABR0F340_ZASCE</name>
<feature type="signal peptide" evidence="2">
    <location>
        <begin position="1"/>
        <end position="19"/>
    </location>
</feature>
<protein>
    <submittedName>
        <fullName evidence="3">Uncharacterized protein</fullName>
    </submittedName>
</protein>
<gene>
    <name evidence="3" type="ORF">PRZ48_001238</name>
</gene>
<organism evidence="3 4">
    <name type="scientific">Zasmidium cellare</name>
    <name type="common">Wine cellar mold</name>
    <name type="synonym">Racodium cellare</name>
    <dbReference type="NCBI Taxonomy" id="395010"/>
    <lineage>
        <taxon>Eukaryota</taxon>
        <taxon>Fungi</taxon>
        <taxon>Dikarya</taxon>
        <taxon>Ascomycota</taxon>
        <taxon>Pezizomycotina</taxon>
        <taxon>Dothideomycetes</taxon>
        <taxon>Dothideomycetidae</taxon>
        <taxon>Mycosphaerellales</taxon>
        <taxon>Mycosphaerellaceae</taxon>
        <taxon>Zasmidium</taxon>
    </lineage>
</organism>
<evidence type="ECO:0000256" key="2">
    <source>
        <dbReference type="SAM" id="SignalP"/>
    </source>
</evidence>
<feature type="compositionally biased region" description="Polar residues" evidence="1">
    <location>
        <begin position="25"/>
        <end position="34"/>
    </location>
</feature>